<evidence type="ECO:0000313" key="2">
    <source>
        <dbReference type="EMBL" id="KKN70048.1"/>
    </source>
</evidence>
<dbReference type="AlphaFoldDB" id="A0A0F9VWC0"/>
<accession>A0A0F9VWC0</accession>
<comment type="caution">
    <text evidence="2">The sequence shown here is derived from an EMBL/GenBank/DDBJ whole genome shotgun (WGS) entry which is preliminary data.</text>
</comment>
<dbReference type="EMBL" id="LAZR01000412">
    <property type="protein sequence ID" value="KKN70048.1"/>
    <property type="molecule type" value="Genomic_DNA"/>
</dbReference>
<sequence length="296" mass="33516">MAHQAKAVAETFYRKYGVYPIGGGEEKPKDQVKEKITVDGKEIEVTKEELIELAQKGKDYTKKSQALAEDKKSLEVREKEVEGLKVIVDEMATNPILKRELNKTYDDVKAGKISEKEGEKKSQKIIDEWIGDTVDKDDRKAYGDLRIAIKEETKEAIRLAVEEATKPLKEEVSLLRNTSTISLSNKVEQDLQKLEDELGKEFIDKHHKEIKSLAIKYPNQSVKKLLYHMADDTALEDALVARAEKRKQKELERKKRGSSTGGEEIVTPKSKYIYNKAGGVTPESIVQRVKERAGMA</sequence>
<evidence type="ECO:0000256" key="1">
    <source>
        <dbReference type="SAM" id="MobiDB-lite"/>
    </source>
</evidence>
<name>A0A0F9VWC0_9ZZZZ</name>
<proteinExistence type="predicted"/>
<reference evidence="2" key="1">
    <citation type="journal article" date="2015" name="Nature">
        <title>Complex archaea that bridge the gap between prokaryotes and eukaryotes.</title>
        <authorList>
            <person name="Spang A."/>
            <person name="Saw J.H."/>
            <person name="Jorgensen S.L."/>
            <person name="Zaremba-Niedzwiedzka K."/>
            <person name="Martijn J."/>
            <person name="Lind A.E."/>
            <person name="van Eijk R."/>
            <person name="Schleper C."/>
            <person name="Guy L."/>
            <person name="Ettema T.J."/>
        </authorList>
    </citation>
    <scope>NUCLEOTIDE SEQUENCE</scope>
</reference>
<gene>
    <name evidence="2" type="ORF">LCGC14_0434950</name>
</gene>
<feature type="region of interest" description="Disordered" evidence="1">
    <location>
        <begin position="246"/>
        <end position="266"/>
    </location>
</feature>
<protein>
    <submittedName>
        <fullName evidence="2">Uncharacterized protein</fullName>
    </submittedName>
</protein>
<organism evidence="2">
    <name type="scientific">marine sediment metagenome</name>
    <dbReference type="NCBI Taxonomy" id="412755"/>
    <lineage>
        <taxon>unclassified sequences</taxon>
        <taxon>metagenomes</taxon>
        <taxon>ecological metagenomes</taxon>
    </lineage>
</organism>